<dbReference type="RefSeq" id="YP_003359097.1">
    <property type="nucleotide sequence ID" value="NC_013698.1"/>
</dbReference>
<reference evidence="1 2" key="1">
    <citation type="journal article" date="2010" name="Microbiology">
        <title>The endolysins of bacteriophages CMP1 and CN77 are specific for the lysis of Clavibacter michiganensis strains.</title>
        <authorList>
            <person name="Wittmann J."/>
            <person name="Eichenlaub R."/>
            <person name="Dreiseikelmann B."/>
        </authorList>
    </citation>
    <scope>NUCLEOTIDE SEQUENCE [LARGE SCALE GENOMIC DNA]</scope>
</reference>
<gene>
    <name evidence="1" type="ORF">CMP1-06</name>
</gene>
<accession>D0U1Z0</accession>
<keyword evidence="2" id="KW-1185">Reference proteome</keyword>
<evidence type="ECO:0000313" key="1">
    <source>
        <dbReference type="EMBL" id="ACY35902.1"/>
    </source>
</evidence>
<dbReference type="EMBL" id="GQ241246">
    <property type="protein sequence ID" value="ACY35902.1"/>
    <property type="molecule type" value="Genomic_DNA"/>
</dbReference>
<sequence length="74" mass="8073">MRYDGTNNQELLDFVESKPARSPRDARIVEYEGHSGVVFNNIGGIPIIVAIFSPAQVDFDEATSSFVVVAEAQS</sequence>
<dbReference type="Proteomes" id="UP000002628">
    <property type="component" value="Segment"/>
</dbReference>
<evidence type="ECO:0000313" key="2">
    <source>
        <dbReference type="Proteomes" id="UP000002628"/>
    </source>
</evidence>
<name>D0U1Z0_9CAUD</name>
<protein>
    <submittedName>
        <fullName evidence="1">Uncharacterized protein</fullName>
    </submittedName>
</protein>
<dbReference type="GeneID" id="8684192"/>
<dbReference type="KEGG" id="vg:8684192"/>
<organism evidence="1 2">
    <name type="scientific">Clavibacter phage CMP1</name>
    <dbReference type="NCBI Taxonomy" id="686439"/>
    <lineage>
        <taxon>Viruses</taxon>
        <taxon>Duplodnaviria</taxon>
        <taxon>Heunggongvirae</taxon>
        <taxon>Uroviricota</taxon>
        <taxon>Caudoviricetes</taxon>
        <taxon>Cimpunavirus</taxon>
        <taxon>Cimpunavirus CMP1</taxon>
    </lineage>
</organism>
<proteinExistence type="predicted"/>